<organism evidence="8 9">
    <name type="scientific">Desulfuromonas thiophila</name>
    <dbReference type="NCBI Taxonomy" id="57664"/>
    <lineage>
        <taxon>Bacteria</taxon>
        <taxon>Pseudomonadati</taxon>
        <taxon>Thermodesulfobacteriota</taxon>
        <taxon>Desulfuromonadia</taxon>
        <taxon>Desulfuromonadales</taxon>
        <taxon>Desulfuromonadaceae</taxon>
        <taxon>Desulfuromonas</taxon>
    </lineage>
</organism>
<name>A0A1G7BL03_9BACT</name>
<comment type="function">
    <text evidence="5 6">Structural component of flagellum, the bacterial motility apparatus. Part of the rod structure of flagellar basal body.</text>
</comment>
<dbReference type="RefSeq" id="WP_092078030.1">
    <property type="nucleotide sequence ID" value="NZ_CALFZY010000006.1"/>
</dbReference>
<dbReference type="GO" id="GO:0071978">
    <property type="term" value="P:bacterial-type flagellum-dependent swarming motility"/>
    <property type="evidence" value="ECO:0007669"/>
    <property type="project" value="TreeGrafter"/>
</dbReference>
<accession>A0A1G7BL03</accession>
<keyword evidence="8" id="KW-0966">Cell projection</keyword>
<keyword evidence="4 6" id="KW-0975">Bacterial flagellum</keyword>
<dbReference type="OrthoDB" id="9788334at2"/>
<dbReference type="PIRSF" id="PIRSF002889">
    <property type="entry name" value="Rod_FlgB"/>
    <property type="match status" value="1"/>
</dbReference>
<dbReference type="PANTHER" id="PTHR30435">
    <property type="entry name" value="FLAGELLAR PROTEIN"/>
    <property type="match status" value="1"/>
</dbReference>
<dbReference type="NCBIfam" id="TIGR01396">
    <property type="entry name" value="FlgB"/>
    <property type="match status" value="1"/>
</dbReference>
<comment type="subcellular location">
    <subcellularLocation>
        <location evidence="1 6">Bacterial flagellum basal body</location>
    </subcellularLocation>
</comment>
<dbReference type="GO" id="GO:0030694">
    <property type="term" value="C:bacterial-type flagellum basal body, rod"/>
    <property type="evidence" value="ECO:0007669"/>
    <property type="project" value="InterPro"/>
</dbReference>
<keyword evidence="8" id="KW-0969">Cilium</keyword>
<protein>
    <recommendedName>
        <fullName evidence="3 6">Flagellar basal body rod protein FlgB</fullName>
    </recommendedName>
</protein>
<evidence type="ECO:0000256" key="1">
    <source>
        <dbReference type="ARBA" id="ARBA00004117"/>
    </source>
</evidence>
<dbReference type="InterPro" id="IPR006300">
    <property type="entry name" value="FlgB"/>
</dbReference>
<feature type="domain" description="Flagellar basal body rod protein N-terminal" evidence="7">
    <location>
        <begin position="19"/>
        <end position="38"/>
    </location>
</feature>
<comment type="similarity">
    <text evidence="2 6">Belongs to the flagella basal body rod proteins family.</text>
</comment>
<dbReference type="Pfam" id="PF00460">
    <property type="entry name" value="Flg_bb_rod"/>
    <property type="match status" value="1"/>
</dbReference>
<dbReference type="EMBL" id="FNAQ01000006">
    <property type="protein sequence ID" value="SDE27597.1"/>
    <property type="molecule type" value="Genomic_DNA"/>
</dbReference>
<dbReference type="AlphaFoldDB" id="A0A1G7BL03"/>
<evidence type="ECO:0000259" key="7">
    <source>
        <dbReference type="Pfam" id="PF00460"/>
    </source>
</evidence>
<evidence type="ECO:0000256" key="2">
    <source>
        <dbReference type="ARBA" id="ARBA00009677"/>
    </source>
</evidence>
<dbReference type="PANTHER" id="PTHR30435:SF12">
    <property type="entry name" value="FLAGELLAR BASAL BODY ROD PROTEIN FLGB"/>
    <property type="match status" value="1"/>
</dbReference>
<evidence type="ECO:0000256" key="4">
    <source>
        <dbReference type="ARBA" id="ARBA00023143"/>
    </source>
</evidence>
<dbReference type="InterPro" id="IPR001444">
    <property type="entry name" value="Flag_bb_rod_N"/>
</dbReference>
<dbReference type="Proteomes" id="UP000243205">
    <property type="component" value="Unassembled WGS sequence"/>
</dbReference>
<evidence type="ECO:0000256" key="5">
    <source>
        <dbReference type="ARBA" id="ARBA00024934"/>
    </source>
</evidence>
<sequence>MSILFDKTAQVLKKSLDLRSINQQVIASNIANAETPGYAVQRFEFQQSLREALLAERSPLWRTHARHLPSGQLDQVQGRLVSHPDRSGVGDGNSVNVDHEMILLTENQLMYEASTQLLNKKLGILKYAIQGA</sequence>
<comment type="subunit">
    <text evidence="6">The basal body constitutes a major portion of the flagellar organelle and consists of a number of rings mounted on a central rod.</text>
</comment>
<evidence type="ECO:0000313" key="9">
    <source>
        <dbReference type="Proteomes" id="UP000243205"/>
    </source>
</evidence>
<proteinExistence type="inferred from homology"/>
<evidence type="ECO:0000313" key="8">
    <source>
        <dbReference type="EMBL" id="SDE27597.1"/>
    </source>
</evidence>
<evidence type="ECO:0000256" key="3">
    <source>
        <dbReference type="ARBA" id="ARBA00014376"/>
    </source>
</evidence>
<keyword evidence="9" id="KW-1185">Reference proteome</keyword>
<keyword evidence="8" id="KW-0282">Flagellum</keyword>
<dbReference type="STRING" id="57664.SAMN05661003_10685"/>
<gene>
    <name evidence="8" type="ORF">SAMN05661003_10685</name>
</gene>
<evidence type="ECO:0000256" key="6">
    <source>
        <dbReference type="PIRNR" id="PIRNR002889"/>
    </source>
</evidence>
<reference evidence="9" key="1">
    <citation type="submission" date="2016-10" db="EMBL/GenBank/DDBJ databases">
        <authorList>
            <person name="Varghese N."/>
            <person name="Submissions S."/>
        </authorList>
    </citation>
    <scope>NUCLEOTIDE SEQUENCE [LARGE SCALE GENOMIC DNA]</scope>
    <source>
        <strain evidence="9">DSM 8987</strain>
    </source>
</reference>